<evidence type="ECO:0000256" key="1">
    <source>
        <dbReference type="ARBA" id="ARBA00005582"/>
    </source>
</evidence>
<gene>
    <name evidence="4" type="ORF">IPN02_01355</name>
</gene>
<keyword evidence="2 4" id="KW-0378">Hydrolase</keyword>
<sequence length="153" mass="17526">MSKPATFRANVGIVVTRGDGQVAWFERIDHLGSWQFPQGGINRDEPPRSAAARELLEETGLGDERIEWVAELDEWLAYTFPAEHSGRHLGQIQRWFLVRTVGDAEPDLDAAADDEFRSWRWADPEAYLDRVVDFKGAVYLRVIDWLRSELDLA</sequence>
<dbReference type="CDD" id="cd03671">
    <property type="entry name" value="NUDIX_Ap4A_hydrolase_plant_like"/>
    <property type="match status" value="1"/>
</dbReference>
<organism evidence="4 5">
    <name type="scientific">Candidatus Neomicrothrix subdominans</name>
    <dbReference type="NCBI Taxonomy" id="2954438"/>
    <lineage>
        <taxon>Bacteria</taxon>
        <taxon>Bacillati</taxon>
        <taxon>Actinomycetota</taxon>
        <taxon>Acidimicrobiia</taxon>
        <taxon>Acidimicrobiales</taxon>
        <taxon>Microthrixaceae</taxon>
        <taxon>Candidatus Neomicrothrix</taxon>
    </lineage>
</organism>
<dbReference type="InterPro" id="IPR015797">
    <property type="entry name" value="NUDIX_hydrolase-like_dom_sf"/>
</dbReference>
<dbReference type="Pfam" id="PF00293">
    <property type="entry name" value="NUDIX"/>
    <property type="match status" value="1"/>
</dbReference>
<evidence type="ECO:0000259" key="3">
    <source>
        <dbReference type="PROSITE" id="PS51462"/>
    </source>
</evidence>
<dbReference type="AlphaFoldDB" id="A0A936TCY9"/>
<proteinExistence type="inferred from homology"/>
<reference evidence="4 5" key="1">
    <citation type="submission" date="2020-10" db="EMBL/GenBank/DDBJ databases">
        <title>Connecting structure to function with the recovery of over 1000 high-quality activated sludge metagenome-assembled genomes encoding full-length rRNA genes using long-read sequencing.</title>
        <authorList>
            <person name="Singleton C.M."/>
            <person name="Petriglieri F."/>
            <person name="Kristensen J.M."/>
            <person name="Kirkegaard R.H."/>
            <person name="Michaelsen T.Y."/>
            <person name="Andersen M.H."/>
            <person name="Karst S.M."/>
            <person name="Dueholm M.S."/>
            <person name="Nielsen P.H."/>
            <person name="Albertsen M."/>
        </authorList>
    </citation>
    <scope>NUCLEOTIDE SEQUENCE [LARGE SCALE GENOMIC DNA]</scope>
    <source>
        <strain evidence="4">Lyne_18-Q3-R50-59_MAXAC.006</strain>
    </source>
</reference>
<dbReference type="EMBL" id="JADJZA010000001">
    <property type="protein sequence ID" value="MBK9295527.1"/>
    <property type="molecule type" value="Genomic_DNA"/>
</dbReference>
<dbReference type="PANTHER" id="PTHR43736">
    <property type="entry name" value="ADP-RIBOSE PYROPHOSPHATASE"/>
    <property type="match status" value="1"/>
</dbReference>
<comment type="caution">
    <text evidence="4">The sequence shown here is derived from an EMBL/GenBank/DDBJ whole genome shotgun (WGS) entry which is preliminary data.</text>
</comment>
<dbReference type="InterPro" id="IPR020084">
    <property type="entry name" value="NUDIX_hydrolase_CS"/>
</dbReference>
<evidence type="ECO:0000256" key="2">
    <source>
        <dbReference type="ARBA" id="ARBA00022801"/>
    </source>
</evidence>
<dbReference type="NCBIfam" id="NF001938">
    <property type="entry name" value="PRK00714.1-5"/>
    <property type="match status" value="1"/>
</dbReference>
<dbReference type="SUPFAM" id="SSF55811">
    <property type="entry name" value="Nudix"/>
    <property type="match status" value="1"/>
</dbReference>
<name>A0A936TCY9_9ACTN</name>
<dbReference type="PROSITE" id="PS00893">
    <property type="entry name" value="NUDIX_BOX"/>
    <property type="match status" value="1"/>
</dbReference>
<comment type="similarity">
    <text evidence="1">Belongs to the Nudix hydrolase family.</text>
</comment>
<protein>
    <submittedName>
        <fullName evidence="4">RNA pyrophosphohydrolase</fullName>
        <ecNumber evidence="4">3.6.1.-</ecNumber>
    </submittedName>
</protein>
<evidence type="ECO:0000313" key="5">
    <source>
        <dbReference type="Proteomes" id="UP000727993"/>
    </source>
</evidence>
<dbReference type="EC" id="3.6.1.-" evidence="4"/>
<dbReference type="InterPro" id="IPR000086">
    <property type="entry name" value="NUDIX_hydrolase_dom"/>
</dbReference>
<dbReference type="InterPro" id="IPR022927">
    <property type="entry name" value="RppH"/>
</dbReference>
<dbReference type="GO" id="GO:0016462">
    <property type="term" value="F:pyrophosphatase activity"/>
    <property type="evidence" value="ECO:0007669"/>
    <property type="project" value="UniProtKB-ARBA"/>
</dbReference>
<dbReference type="PANTHER" id="PTHR43736:SF1">
    <property type="entry name" value="DIHYDRONEOPTERIN TRIPHOSPHATE DIPHOSPHATASE"/>
    <property type="match status" value="1"/>
</dbReference>
<evidence type="ECO:0000313" key="4">
    <source>
        <dbReference type="EMBL" id="MBK9295527.1"/>
    </source>
</evidence>
<accession>A0A936TCY9</accession>
<feature type="domain" description="Nudix hydrolase" evidence="3">
    <location>
        <begin position="6"/>
        <end position="144"/>
    </location>
</feature>
<dbReference type="PROSITE" id="PS51462">
    <property type="entry name" value="NUDIX"/>
    <property type="match status" value="1"/>
</dbReference>
<dbReference type="Gene3D" id="3.90.79.10">
    <property type="entry name" value="Nucleoside Triphosphate Pyrophosphohydrolase"/>
    <property type="match status" value="1"/>
</dbReference>
<dbReference type="Proteomes" id="UP000727993">
    <property type="component" value="Unassembled WGS sequence"/>
</dbReference>